<comment type="similarity">
    <text evidence="1">Belongs to the short-chain dehydrogenases/reductases (SDR) family.</text>
</comment>
<dbReference type="OrthoDB" id="294295at2759"/>
<accession>A0A9N8ZQJ5</accession>
<dbReference type="InterPro" id="IPR020904">
    <property type="entry name" value="Sc_DH/Rdtase_CS"/>
</dbReference>
<gene>
    <name evidence="4" type="ORF">DERYTH_LOCUS3025</name>
</gene>
<dbReference type="Pfam" id="PF13561">
    <property type="entry name" value="adh_short_C2"/>
    <property type="match status" value="1"/>
</dbReference>
<dbReference type="Gene3D" id="3.40.50.720">
    <property type="entry name" value="NAD(P)-binding Rossmann-like Domain"/>
    <property type="match status" value="1"/>
</dbReference>
<evidence type="ECO:0000313" key="5">
    <source>
        <dbReference type="Proteomes" id="UP000789405"/>
    </source>
</evidence>
<sequence length="277" mass="29873">MDDNLLITNLFSIKGETALITGGGTGIGKMIAKAFVKNGVRVYIASRNKEHLEKTAEELTTMGPGVCYSIETNLVSKEACEKLASKIEKLENGKLDILVNNAGIVEYNATLTDFPEEAWDEMYNLHVKSVFYLTIAYLPLLEKASNKPIDPSRVIITGSILGIGHGELKFAQKRGSCSLPYSSSKHAVHGVAKNLAVHLTSRGVNVNILAPGVIPVKDIFYEFINSIISEIPQGRAGNEADMAGAAIYLSSRASSWVTGTEIIVDGGTLLNFKLSDI</sequence>
<dbReference type="InterPro" id="IPR002347">
    <property type="entry name" value="SDR_fam"/>
</dbReference>
<keyword evidence="2" id="KW-0521">NADP</keyword>
<organism evidence="4 5">
    <name type="scientific">Dentiscutata erythropus</name>
    <dbReference type="NCBI Taxonomy" id="1348616"/>
    <lineage>
        <taxon>Eukaryota</taxon>
        <taxon>Fungi</taxon>
        <taxon>Fungi incertae sedis</taxon>
        <taxon>Mucoromycota</taxon>
        <taxon>Glomeromycotina</taxon>
        <taxon>Glomeromycetes</taxon>
        <taxon>Diversisporales</taxon>
        <taxon>Gigasporaceae</taxon>
        <taxon>Dentiscutata</taxon>
    </lineage>
</organism>
<dbReference type="FunFam" id="3.40.50.720:FF:000084">
    <property type="entry name" value="Short-chain dehydrogenase reductase"/>
    <property type="match status" value="1"/>
</dbReference>
<dbReference type="PROSITE" id="PS00061">
    <property type="entry name" value="ADH_SHORT"/>
    <property type="match status" value="1"/>
</dbReference>
<dbReference type="PRINTS" id="PR00081">
    <property type="entry name" value="GDHRDH"/>
</dbReference>
<protein>
    <submittedName>
        <fullName evidence="4">10065_t:CDS:1</fullName>
    </submittedName>
</protein>
<dbReference type="SUPFAM" id="SSF51735">
    <property type="entry name" value="NAD(P)-binding Rossmann-fold domains"/>
    <property type="match status" value="1"/>
</dbReference>
<dbReference type="PANTHER" id="PTHR43618:SF8">
    <property type="entry name" value="7ALPHA-HYDROXYSTEROID DEHYDROGENASE"/>
    <property type="match status" value="1"/>
</dbReference>
<evidence type="ECO:0000313" key="4">
    <source>
        <dbReference type="EMBL" id="CAG8503532.1"/>
    </source>
</evidence>
<evidence type="ECO:0000256" key="2">
    <source>
        <dbReference type="ARBA" id="ARBA00022857"/>
    </source>
</evidence>
<evidence type="ECO:0000256" key="3">
    <source>
        <dbReference type="ARBA" id="ARBA00023002"/>
    </source>
</evidence>
<dbReference type="EMBL" id="CAJVPY010001019">
    <property type="protein sequence ID" value="CAG8503532.1"/>
    <property type="molecule type" value="Genomic_DNA"/>
</dbReference>
<dbReference type="InterPro" id="IPR052178">
    <property type="entry name" value="Sec_Metab_Biosynth_SDR"/>
</dbReference>
<dbReference type="PRINTS" id="PR00080">
    <property type="entry name" value="SDRFAMILY"/>
</dbReference>
<dbReference type="Proteomes" id="UP000789405">
    <property type="component" value="Unassembled WGS sequence"/>
</dbReference>
<keyword evidence="5" id="KW-1185">Reference proteome</keyword>
<reference evidence="4" key="1">
    <citation type="submission" date="2021-06" db="EMBL/GenBank/DDBJ databases">
        <authorList>
            <person name="Kallberg Y."/>
            <person name="Tangrot J."/>
            <person name="Rosling A."/>
        </authorList>
    </citation>
    <scope>NUCLEOTIDE SEQUENCE</scope>
    <source>
        <strain evidence="4">MA453B</strain>
    </source>
</reference>
<comment type="caution">
    <text evidence="4">The sequence shown here is derived from an EMBL/GenBank/DDBJ whole genome shotgun (WGS) entry which is preliminary data.</text>
</comment>
<evidence type="ECO:0000256" key="1">
    <source>
        <dbReference type="ARBA" id="ARBA00006484"/>
    </source>
</evidence>
<proteinExistence type="inferred from homology"/>
<dbReference type="InterPro" id="IPR036291">
    <property type="entry name" value="NAD(P)-bd_dom_sf"/>
</dbReference>
<dbReference type="GO" id="GO:0016491">
    <property type="term" value="F:oxidoreductase activity"/>
    <property type="evidence" value="ECO:0007669"/>
    <property type="project" value="UniProtKB-KW"/>
</dbReference>
<dbReference type="AlphaFoldDB" id="A0A9N8ZQJ5"/>
<keyword evidence="3" id="KW-0560">Oxidoreductase</keyword>
<dbReference type="PANTHER" id="PTHR43618">
    <property type="entry name" value="7-ALPHA-HYDROXYSTEROID DEHYDROGENASE"/>
    <property type="match status" value="1"/>
</dbReference>
<name>A0A9N8ZQJ5_9GLOM</name>